<evidence type="ECO:0000313" key="2">
    <source>
        <dbReference type="Proteomes" id="UP000215377"/>
    </source>
</evidence>
<dbReference type="RefSeq" id="WP_088648233.1">
    <property type="nucleotide sequence ID" value="NZ_AQQR01000001.1"/>
</dbReference>
<accession>A0A225NRY2</accession>
<organism evidence="1 2">
    <name type="scientific">Marinibacterium profundimaris</name>
    <dbReference type="NCBI Taxonomy" id="1679460"/>
    <lineage>
        <taxon>Bacteria</taxon>
        <taxon>Pseudomonadati</taxon>
        <taxon>Pseudomonadota</taxon>
        <taxon>Alphaproteobacteria</taxon>
        <taxon>Rhodobacterales</taxon>
        <taxon>Paracoccaceae</taxon>
        <taxon>Marinibacterium</taxon>
    </lineage>
</organism>
<dbReference type="OrthoDB" id="7998779at2"/>
<proteinExistence type="predicted"/>
<dbReference type="EMBL" id="AQQR01000001">
    <property type="protein sequence ID" value="OWU77603.1"/>
    <property type="molecule type" value="Genomic_DNA"/>
</dbReference>
<evidence type="ECO:0008006" key="3">
    <source>
        <dbReference type="Google" id="ProtNLM"/>
    </source>
</evidence>
<gene>
    <name evidence="1" type="ORF">ATO3_02645</name>
</gene>
<evidence type="ECO:0000313" key="1">
    <source>
        <dbReference type="EMBL" id="OWU77603.1"/>
    </source>
</evidence>
<sequence length="114" mass="12895">MPGPKPGQMIEVVQFRRPLLTDDGISEVETFEDFGAAQRARKIDASDAEAWKAAEVSASISARFQFRRNEVTEAITPKDRLTCRGVEYEITGKREISDDLRFFEISTVARIDLE</sequence>
<name>A0A225NRY2_9RHOB</name>
<dbReference type="InterPro" id="IPR038666">
    <property type="entry name" value="SSP1_head-tail_sf"/>
</dbReference>
<reference evidence="1 2" key="1">
    <citation type="submission" date="2013-04" db="EMBL/GenBank/DDBJ databases">
        <title>Oceanicola sp. 22II1-22F33 Genome Sequencing.</title>
        <authorList>
            <person name="Lai Q."/>
            <person name="Li G."/>
            <person name="Shao Z."/>
        </authorList>
    </citation>
    <scope>NUCLEOTIDE SEQUENCE [LARGE SCALE GENOMIC DNA]</scope>
    <source>
        <strain evidence="1 2">22II1-22F33</strain>
    </source>
</reference>
<comment type="caution">
    <text evidence="1">The sequence shown here is derived from an EMBL/GenBank/DDBJ whole genome shotgun (WGS) entry which is preliminary data.</text>
</comment>
<dbReference type="AlphaFoldDB" id="A0A225NRY2"/>
<dbReference type="Proteomes" id="UP000215377">
    <property type="component" value="Unassembled WGS sequence"/>
</dbReference>
<dbReference type="Pfam" id="PF05521">
    <property type="entry name" value="Phage_HCP"/>
    <property type="match status" value="1"/>
</dbReference>
<keyword evidence="2" id="KW-1185">Reference proteome</keyword>
<protein>
    <recommendedName>
        <fullName evidence="3">Phage head-tail adapter protein</fullName>
    </recommendedName>
</protein>
<dbReference type="Gene3D" id="2.40.10.270">
    <property type="entry name" value="Bacteriophage SPP1 head-tail adaptor protein"/>
    <property type="match status" value="1"/>
</dbReference>
<dbReference type="InterPro" id="IPR008767">
    <property type="entry name" value="Phage_SPP1_head-tail_adaptor"/>
</dbReference>